<proteinExistence type="predicted"/>
<organism evidence="1 2">
    <name type="scientific">Caerostris extrusa</name>
    <name type="common">Bark spider</name>
    <name type="synonym">Caerostris bankana</name>
    <dbReference type="NCBI Taxonomy" id="172846"/>
    <lineage>
        <taxon>Eukaryota</taxon>
        <taxon>Metazoa</taxon>
        <taxon>Ecdysozoa</taxon>
        <taxon>Arthropoda</taxon>
        <taxon>Chelicerata</taxon>
        <taxon>Arachnida</taxon>
        <taxon>Araneae</taxon>
        <taxon>Araneomorphae</taxon>
        <taxon>Entelegynae</taxon>
        <taxon>Araneoidea</taxon>
        <taxon>Araneidae</taxon>
        <taxon>Caerostris</taxon>
    </lineage>
</organism>
<dbReference type="EMBL" id="BPLR01018490">
    <property type="protein sequence ID" value="GIZ00040.1"/>
    <property type="molecule type" value="Genomic_DNA"/>
</dbReference>
<dbReference type="AlphaFoldDB" id="A0AAV4Y1M6"/>
<evidence type="ECO:0000313" key="2">
    <source>
        <dbReference type="Proteomes" id="UP001054945"/>
    </source>
</evidence>
<keyword evidence="2" id="KW-1185">Reference proteome</keyword>
<protein>
    <submittedName>
        <fullName evidence="1">Uncharacterized protein</fullName>
    </submittedName>
</protein>
<dbReference type="Proteomes" id="UP001054945">
    <property type="component" value="Unassembled WGS sequence"/>
</dbReference>
<reference evidence="1 2" key="1">
    <citation type="submission" date="2021-06" db="EMBL/GenBank/DDBJ databases">
        <title>Caerostris extrusa draft genome.</title>
        <authorList>
            <person name="Kono N."/>
            <person name="Arakawa K."/>
        </authorList>
    </citation>
    <scope>NUCLEOTIDE SEQUENCE [LARGE SCALE GENOMIC DNA]</scope>
</reference>
<gene>
    <name evidence="1" type="ORF">CEXT_406281</name>
</gene>
<sequence>MICPGKWLNTIPIYVIDPENRARFFRYRFPDFGKGQLGVGFMTICKRQTIILVNMPMLQILCPTIS</sequence>
<accession>A0AAV4Y1M6</accession>
<evidence type="ECO:0000313" key="1">
    <source>
        <dbReference type="EMBL" id="GIZ00040.1"/>
    </source>
</evidence>
<comment type="caution">
    <text evidence="1">The sequence shown here is derived from an EMBL/GenBank/DDBJ whole genome shotgun (WGS) entry which is preliminary data.</text>
</comment>
<name>A0AAV4Y1M6_CAEEX</name>